<dbReference type="EMBL" id="BLWC01000001">
    <property type="protein sequence ID" value="GFM95587.1"/>
    <property type="molecule type" value="Genomic_DNA"/>
</dbReference>
<evidence type="ECO:0000313" key="3">
    <source>
        <dbReference type="EMBL" id="GFM95587.1"/>
    </source>
</evidence>
<organism evidence="3 4">
    <name type="scientific">Streptomyces fulvorobeus</name>
    <dbReference type="NCBI Taxonomy" id="284028"/>
    <lineage>
        <taxon>Bacteria</taxon>
        <taxon>Bacillati</taxon>
        <taxon>Actinomycetota</taxon>
        <taxon>Actinomycetes</taxon>
        <taxon>Kitasatosporales</taxon>
        <taxon>Streptomycetaceae</taxon>
        <taxon>Streptomyces</taxon>
    </lineage>
</organism>
<keyword evidence="4" id="KW-1185">Reference proteome</keyword>
<accession>A0A7J0C0N0</accession>
<evidence type="ECO:0000256" key="1">
    <source>
        <dbReference type="SAM" id="MobiDB-lite"/>
    </source>
</evidence>
<name>A0A7J0C0N0_9ACTN</name>
<protein>
    <recommendedName>
        <fullName evidence="2">OTU domain-containing protein</fullName>
    </recommendedName>
</protein>
<feature type="compositionally biased region" description="Polar residues" evidence="1">
    <location>
        <begin position="710"/>
        <end position="720"/>
    </location>
</feature>
<feature type="domain" description="OTU" evidence="2">
    <location>
        <begin position="446"/>
        <end position="656"/>
    </location>
</feature>
<dbReference type="CDD" id="cd22744">
    <property type="entry name" value="OTU"/>
    <property type="match status" value="1"/>
</dbReference>
<dbReference type="Proteomes" id="UP000498980">
    <property type="component" value="Unassembled WGS sequence"/>
</dbReference>
<dbReference type="AlphaFoldDB" id="A0A7J0C0N0"/>
<gene>
    <name evidence="3" type="ORF">Sfulv_03980</name>
</gene>
<reference evidence="3 4" key="1">
    <citation type="submission" date="2020-05" db="EMBL/GenBank/DDBJ databases">
        <title>Whole genome shotgun sequence of Streptomyces fulvorobeus NBRC 15897.</title>
        <authorList>
            <person name="Komaki H."/>
            <person name="Tamura T."/>
        </authorList>
    </citation>
    <scope>NUCLEOTIDE SEQUENCE [LARGE SCALE GENOMIC DNA]</scope>
    <source>
        <strain evidence="3 4">NBRC 15897</strain>
    </source>
</reference>
<evidence type="ECO:0000313" key="4">
    <source>
        <dbReference type="Proteomes" id="UP000498980"/>
    </source>
</evidence>
<proteinExistence type="predicted"/>
<dbReference type="InterPro" id="IPR003323">
    <property type="entry name" value="OTU_dom"/>
</dbReference>
<feature type="region of interest" description="Disordered" evidence="1">
    <location>
        <begin position="405"/>
        <end position="430"/>
    </location>
</feature>
<feature type="region of interest" description="Disordered" evidence="1">
    <location>
        <begin position="59"/>
        <end position="85"/>
    </location>
</feature>
<dbReference type="PROSITE" id="PS50802">
    <property type="entry name" value="OTU"/>
    <property type="match status" value="1"/>
</dbReference>
<sequence length="720" mass="74668">MPLALVRRLSPDATGQLPPGRAVRTVTLSQSPAEDGTARDAGRRALLGQDTFRGVRTVSAPPLTDSVAGTEAAPPARRTVFTGPPVALPGAGTGLGADYFVSHGTPRSVTLGTDDAARPSVKVSGVQLGEALKSWGVDDDEDRPLVLFSCETGQQPAIAGLPVAQHVANRTGRPVYAPTSEVGTARGQDGEVRAVLTEGPDGPGRWRLFTPEPGGADLDRVARDAGLHAGPGPADEFARARTLQQIRTLRDALGPDAEQRPGNRELLAGLAYVDGLRWLGADSAARYADGRMTPDLLRRMATDWLTATGATSGGQGAGPTAEQYTAFLRAAAGLRAGAGPGTTLGDLLPPPPPGLLPTTPVSREEVRGLSYAQSAQVSWSLSDAPLPLADLALSPEDTAELVRRRTGPPAVPGRPEPLAGDLAPTGGDPGPAPGSTGLIRADGLAFRRVNAPGDGNCLFRAVLDSARGRELPPAWAARNMAGLRSLVRDRVSGSELGAVADLAVPDPVFTVVDDLRIRALAGVHDADGRRRLTEEWNRVAQAVVTDGDPGRWQRILADSDYPQLAEVAPTPDAARRLGGRGLLAAAAERPGLWPSPFADLLPEALAHTLGLDLRLVRPDPQVAGALLVTELHPGGVGGTLHLAYNGSDHYDALVPAPEPAPEETPEPTGGPVPRTRTVPTPSGSGCAAWPGSPMPTGRRPPTGATRSRWRPSSNGTAPPA</sequence>
<feature type="region of interest" description="Disordered" evidence="1">
    <location>
        <begin position="651"/>
        <end position="720"/>
    </location>
</feature>
<evidence type="ECO:0000259" key="2">
    <source>
        <dbReference type="PROSITE" id="PS50802"/>
    </source>
</evidence>
<feature type="compositionally biased region" description="Low complexity" evidence="1">
    <location>
        <begin position="666"/>
        <end position="681"/>
    </location>
</feature>
<comment type="caution">
    <text evidence="3">The sequence shown here is derived from an EMBL/GenBank/DDBJ whole genome shotgun (WGS) entry which is preliminary data.</text>
</comment>